<dbReference type="PROSITE" id="PS51145">
    <property type="entry name" value="ZU5"/>
    <property type="match status" value="1"/>
</dbReference>
<evidence type="ECO:0000313" key="4">
    <source>
        <dbReference type="WBParaSite" id="ECPE_0001611601-mRNA-1"/>
    </source>
</evidence>
<proteinExistence type="predicted"/>
<dbReference type="SMART" id="SM00218">
    <property type="entry name" value="ZU5"/>
    <property type="match status" value="1"/>
</dbReference>
<dbReference type="InterPro" id="IPR000906">
    <property type="entry name" value="ZU5_dom"/>
</dbReference>
<dbReference type="Gene3D" id="2.60.220.30">
    <property type="match status" value="1"/>
</dbReference>
<dbReference type="FunFam" id="2.60.220.30:FF:000009">
    <property type="entry name" value="Ankyrin 2, isoform G"/>
    <property type="match status" value="1"/>
</dbReference>
<dbReference type="EMBL" id="UZAN01062870">
    <property type="protein sequence ID" value="VDP93347.1"/>
    <property type="molecule type" value="Genomic_DNA"/>
</dbReference>
<feature type="domain" description="ZU5" evidence="1">
    <location>
        <begin position="1"/>
        <end position="121"/>
    </location>
</feature>
<evidence type="ECO:0000313" key="3">
    <source>
        <dbReference type="Proteomes" id="UP000272942"/>
    </source>
</evidence>
<dbReference type="OrthoDB" id="20872at2759"/>
<name>A0A183BA39_9TREM</name>
<reference evidence="4" key="1">
    <citation type="submission" date="2016-06" db="UniProtKB">
        <authorList>
            <consortium name="WormBaseParasite"/>
        </authorList>
    </citation>
    <scope>IDENTIFICATION</scope>
</reference>
<accession>A0A183BA39</accession>
<protein>
    <submittedName>
        <fullName evidence="4">ZU5 domain-containing protein</fullName>
    </submittedName>
</protein>
<dbReference type="AlphaFoldDB" id="A0A183BA39"/>
<gene>
    <name evidence="2" type="ORF">ECPE_LOCUS16075</name>
</gene>
<organism evidence="4">
    <name type="scientific">Echinostoma caproni</name>
    <dbReference type="NCBI Taxonomy" id="27848"/>
    <lineage>
        <taxon>Eukaryota</taxon>
        <taxon>Metazoa</taxon>
        <taxon>Spiralia</taxon>
        <taxon>Lophotrochozoa</taxon>
        <taxon>Platyhelminthes</taxon>
        <taxon>Trematoda</taxon>
        <taxon>Digenea</taxon>
        <taxon>Plagiorchiida</taxon>
        <taxon>Echinostomata</taxon>
        <taxon>Echinostomatoidea</taxon>
        <taxon>Echinostomatidae</taxon>
        <taxon>Echinostoma</taxon>
    </lineage>
</organism>
<dbReference type="WBParaSite" id="ECPE_0001611601-mRNA-1">
    <property type="protein sequence ID" value="ECPE_0001611601-mRNA-1"/>
    <property type="gene ID" value="ECPE_0001611601"/>
</dbReference>
<reference evidence="2 3" key="2">
    <citation type="submission" date="2018-11" db="EMBL/GenBank/DDBJ databases">
        <authorList>
            <consortium name="Pathogen Informatics"/>
        </authorList>
    </citation>
    <scope>NUCLEOTIDE SEQUENCE [LARGE SCALE GENOMIC DNA]</scope>
    <source>
        <strain evidence="2 3">Egypt</strain>
    </source>
</reference>
<sequence length="156" mass="17537">MRGSRHPGLRVLVPPSAASAPTRITCRMLRPERTTRPPQLNDSEGLACRIIELGPHPCTFNTPVILEIPHFASLRGRQRELVVLRSDNAETWREHSLEATDQAVQSALGQNFGEFPADTFNCSHFASLHTFLNPFKRWAWSAGRSFSFELSVRSGR</sequence>
<keyword evidence="3" id="KW-1185">Reference proteome</keyword>
<dbReference type="Proteomes" id="UP000272942">
    <property type="component" value="Unassembled WGS sequence"/>
</dbReference>
<evidence type="ECO:0000259" key="1">
    <source>
        <dbReference type="PROSITE" id="PS51145"/>
    </source>
</evidence>
<evidence type="ECO:0000313" key="2">
    <source>
        <dbReference type="EMBL" id="VDP93347.1"/>
    </source>
</evidence>
<dbReference type="Pfam" id="PF00791">
    <property type="entry name" value="ZU5"/>
    <property type="match status" value="1"/>
</dbReference>